<evidence type="ECO:0000259" key="8">
    <source>
        <dbReference type="Pfam" id="PF02770"/>
    </source>
</evidence>
<dbReference type="InterPro" id="IPR046373">
    <property type="entry name" value="Acyl-CoA_Oxase/DH_mid-dom_sf"/>
</dbReference>
<comment type="cofactor">
    <cofactor evidence="1 6">
        <name>FAD</name>
        <dbReference type="ChEBI" id="CHEBI:57692"/>
    </cofactor>
</comment>
<dbReference type="InterPro" id="IPR009100">
    <property type="entry name" value="AcylCoA_DH/oxidase_NM_dom_sf"/>
</dbReference>
<protein>
    <submittedName>
        <fullName evidence="10">Acyl-CoA dehydrogenase</fullName>
    </submittedName>
</protein>
<keyword evidence="3 6" id="KW-0285">Flavoprotein</keyword>
<dbReference type="Gene3D" id="1.10.540.10">
    <property type="entry name" value="Acyl-CoA dehydrogenase/oxidase, N-terminal domain"/>
    <property type="match status" value="1"/>
</dbReference>
<reference evidence="10 11" key="1">
    <citation type="submission" date="2024-06" db="EMBL/GenBank/DDBJ databases">
        <title>The Natural Products Discovery Center: Release of the First 8490 Sequenced Strains for Exploring Actinobacteria Biosynthetic Diversity.</title>
        <authorList>
            <person name="Kalkreuter E."/>
            <person name="Kautsar S.A."/>
            <person name="Yang D."/>
            <person name="Bader C.D."/>
            <person name="Teijaro C.N."/>
            <person name="Fluegel L."/>
            <person name="Davis C.M."/>
            <person name="Simpson J.R."/>
            <person name="Lauterbach L."/>
            <person name="Steele A.D."/>
            <person name="Gui C."/>
            <person name="Meng S."/>
            <person name="Li G."/>
            <person name="Viehrig K."/>
            <person name="Ye F."/>
            <person name="Su P."/>
            <person name="Kiefer A.F."/>
            <person name="Nichols A."/>
            <person name="Cepeda A.J."/>
            <person name="Yan W."/>
            <person name="Fan B."/>
            <person name="Jiang Y."/>
            <person name="Adhikari A."/>
            <person name="Zheng C.-J."/>
            <person name="Schuster L."/>
            <person name="Cowan T.M."/>
            <person name="Smanski M.J."/>
            <person name="Chevrette M.G."/>
            <person name="De Carvalho L.P.S."/>
            <person name="Shen B."/>
        </authorList>
    </citation>
    <scope>NUCLEOTIDE SEQUENCE [LARGE SCALE GENOMIC DNA]</scope>
    <source>
        <strain evidence="10 11">NPDC033843</strain>
    </source>
</reference>
<dbReference type="Pfam" id="PF00441">
    <property type="entry name" value="Acyl-CoA_dh_1"/>
    <property type="match status" value="2"/>
</dbReference>
<evidence type="ECO:0000256" key="4">
    <source>
        <dbReference type="ARBA" id="ARBA00022827"/>
    </source>
</evidence>
<dbReference type="Pfam" id="PF02771">
    <property type="entry name" value="Acyl-CoA_dh_N"/>
    <property type="match status" value="1"/>
</dbReference>
<dbReference type="InterPro" id="IPR009075">
    <property type="entry name" value="AcylCo_DH/oxidase_C"/>
</dbReference>
<organism evidence="10 11">
    <name type="scientific">Streptomyces sp. 900129855</name>
    <dbReference type="NCBI Taxonomy" id="3155129"/>
    <lineage>
        <taxon>Bacteria</taxon>
        <taxon>Bacillati</taxon>
        <taxon>Actinomycetota</taxon>
        <taxon>Actinomycetes</taxon>
        <taxon>Kitasatosporales</taxon>
        <taxon>Streptomycetaceae</taxon>
        <taxon>Streptomyces</taxon>
    </lineage>
</organism>
<dbReference type="Pfam" id="PF02770">
    <property type="entry name" value="Acyl-CoA_dh_M"/>
    <property type="match status" value="1"/>
</dbReference>
<evidence type="ECO:0000313" key="11">
    <source>
        <dbReference type="Proteomes" id="UP001550739"/>
    </source>
</evidence>
<dbReference type="SUPFAM" id="SSF56645">
    <property type="entry name" value="Acyl-CoA dehydrogenase NM domain-like"/>
    <property type="match status" value="1"/>
</dbReference>
<comment type="similarity">
    <text evidence="2 6">Belongs to the acyl-CoA dehydrogenase family.</text>
</comment>
<evidence type="ECO:0000256" key="3">
    <source>
        <dbReference type="ARBA" id="ARBA00022630"/>
    </source>
</evidence>
<keyword evidence="4 6" id="KW-0274">FAD</keyword>
<evidence type="ECO:0000313" key="10">
    <source>
        <dbReference type="EMBL" id="MEU3785671.1"/>
    </source>
</evidence>
<dbReference type="InterPro" id="IPR006091">
    <property type="entry name" value="Acyl-CoA_Oxase/DH_mid-dom"/>
</dbReference>
<sequence>MDEITELLTRQWNYPDLADDAALARLWRTAAARGWFDPGDLTDAVALVRATGAAACPLPVMDGFVAAGLLTEAPETVARIRSADVRIVVAPADPAAETIPFAEGGTAASHVLVLPPAGGRASVRPVEFAVPQPGLASPAWARLHLGGPQAVVDVGPEQAGRALSLLRLGLTVRAMAAARRTHDRSLAHAKVRRQFGRPIGGFGAVQQRAATREIELRAGELLIDDAVRRHAEHAPDRILATELAVCHAVAVAPRIQVSAHHNLGAGGYFEEHQAPWLFRRVHADIALLPSCPPPLGTVADILLGTAAGLPAVASTAPAAAMREQVRAFGAEHRTGARAFAKGDDPALVAAMSARKWFGMTWPTADGGRHATLAEQLALQDETAYHQLPVAHAMAAVSVVGAPVVTYGTSEQKATYLPRIQEGTLTFCLGYSEPEAGSDLASLTTTAIRDGDDWVINGTKSWIANAHTAQYIWLAVRTDVDAKLPLAGISMFMVPMASAGIATEQHQALSGQICCTVTFDDVRVSDSARIGPVNRGWQVITDTLTGERLLLASDIAGMCRRQFDELLAAGRADPDRVLGPPGSAGRARLSGMAVQVQAVNVLLAEAAERAEQAERAERGAAHTARLAAAMAGVLAAEAVEQLSRDALEILGPAAALHTPDAPGAGIFELGLRLSVLAFLGGGTNDVQRGLIARGLGLN</sequence>
<feature type="domain" description="Acyl-CoA dehydrogenase/oxidase C-terminal" evidence="7">
    <location>
        <begin position="156"/>
        <end position="282"/>
    </location>
</feature>
<dbReference type="Proteomes" id="UP001550739">
    <property type="component" value="Unassembled WGS sequence"/>
</dbReference>
<dbReference type="PANTHER" id="PTHR43292:SF3">
    <property type="entry name" value="ACYL-COA DEHYDROGENASE FADE29"/>
    <property type="match status" value="1"/>
</dbReference>
<dbReference type="Gene3D" id="2.40.110.10">
    <property type="entry name" value="Butyryl-CoA Dehydrogenase, subunit A, domain 2"/>
    <property type="match status" value="1"/>
</dbReference>
<gene>
    <name evidence="10" type="ORF">AB0E89_34900</name>
</gene>
<dbReference type="InterPro" id="IPR036250">
    <property type="entry name" value="AcylCo_DH-like_C"/>
</dbReference>
<feature type="domain" description="Acyl-CoA oxidase/dehydrogenase middle" evidence="8">
    <location>
        <begin position="427"/>
        <end position="521"/>
    </location>
</feature>
<feature type="domain" description="Acyl-CoA dehydrogenase/oxidase N-terminal" evidence="9">
    <location>
        <begin position="319"/>
        <end position="422"/>
    </location>
</feature>
<dbReference type="EMBL" id="JBEZVE010000022">
    <property type="protein sequence ID" value="MEU3785671.1"/>
    <property type="molecule type" value="Genomic_DNA"/>
</dbReference>
<proteinExistence type="inferred from homology"/>
<dbReference type="InterPro" id="IPR013786">
    <property type="entry name" value="AcylCoA_DH/ox_N"/>
</dbReference>
<accession>A0ABV2ZSX7</accession>
<evidence type="ECO:0000259" key="9">
    <source>
        <dbReference type="Pfam" id="PF02771"/>
    </source>
</evidence>
<evidence type="ECO:0000259" key="7">
    <source>
        <dbReference type="Pfam" id="PF00441"/>
    </source>
</evidence>
<evidence type="ECO:0000256" key="6">
    <source>
        <dbReference type="RuleBase" id="RU362125"/>
    </source>
</evidence>
<evidence type="ECO:0000256" key="5">
    <source>
        <dbReference type="ARBA" id="ARBA00023002"/>
    </source>
</evidence>
<evidence type="ECO:0000256" key="1">
    <source>
        <dbReference type="ARBA" id="ARBA00001974"/>
    </source>
</evidence>
<dbReference type="PANTHER" id="PTHR43292">
    <property type="entry name" value="ACYL-COA DEHYDROGENASE"/>
    <property type="match status" value="1"/>
</dbReference>
<dbReference type="Gene3D" id="1.20.140.10">
    <property type="entry name" value="Butyryl-CoA Dehydrogenase, subunit A, domain 3"/>
    <property type="match status" value="2"/>
</dbReference>
<dbReference type="InterPro" id="IPR037069">
    <property type="entry name" value="AcylCoA_DH/ox_N_sf"/>
</dbReference>
<keyword evidence="11" id="KW-1185">Reference proteome</keyword>
<feature type="domain" description="Acyl-CoA dehydrogenase/oxidase C-terminal" evidence="7">
    <location>
        <begin position="533"/>
        <end position="694"/>
    </location>
</feature>
<evidence type="ECO:0000256" key="2">
    <source>
        <dbReference type="ARBA" id="ARBA00009347"/>
    </source>
</evidence>
<dbReference type="InterPro" id="IPR052161">
    <property type="entry name" value="Mycobact_Acyl-CoA_DH"/>
</dbReference>
<comment type="caution">
    <text evidence="10">The sequence shown here is derived from an EMBL/GenBank/DDBJ whole genome shotgun (WGS) entry which is preliminary data.</text>
</comment>
<dbReference type="SUPFAM" id="SSF47203">
    <property type="entry name" value="Acyl-CoA dehydrogenase C-terminal domain-like"/>
    <property type="match status" value="2"/>
</dbReference>
<dbReference type="RefSeq" id="WP_334576015.1">
    <property type="nucleotide sequence ID" value="NZ_JBEZVE010000022.1"/>
</dbReference>
<keyword evidence="5 6" id="KW-0560">Oxidoreductase</keyword>
<name>A0ABV2ZSX7_9ACTN</name>